<evidence type="ECO:0000313" key="1">
    <source>
        <dbReference type="EMBL" id="OGG12547.1"/>
    </source>
</evidence>
<protein>
    <submittedName>
        <fullName evidence="1">Uncharacterized protein</fullName>
    </submittedName>
</protein>
<dbReference type="AlphaFoldDB" id="A0A1F5ZKC8"/>
<dbReference type="EMBL" id="MFJL01000044">
    <property type="protein sequence ID" value="OGG12547.1"/>
    <property type="molecule type" value="Genomic_DNA"/>
</dbReference>
<dbReference type="Gene3D" id="3.40.50.880">
    <property type="match status" value="1"/>
</dbReference>
<accession>A0A1F5ZKC8</accession>
<dbReference type="Pfam" id="PF07722">
    <property type="entry name" value="Peptidase_C26"/>
    <property type="match status" value="1"/>
</dbReference>
<name>A0A1F5ZKC8_9BACT</name>
<dbReference type="PANTHER" id="PTHR43235:SF1">
    <property type="entry name" value="GLUTAMINE AMIDOTRANSFERASE PB2B2.05-RELATED"/>
    <property type="match status" value="1"/>
</dbReference>
<gene>
    <name evidence="1" type="ORF">A3D77_04360</name>
</gene>
<comment type="caution">
    <text evidence="1">The sequence shown here is derived from an EMBL/GenBank/DDBJ whole genome shotgun (WGS) entry which is preliminary data.</text>
</comment>
<dbReference type="Proteomes" id="UP000176923">
    <property type="component" value="Unassembled WGS sequence"/>
</dbReference>
<sequence>MNVIVTQRHIQNDKAGWIDSLENNYIKYFSSFGLTVFPLPNVCSDITCFVDAVKPLGVILSGGGDVDAKRYGQKNLKTHAVSTYRDDTESKLLHLSISRNIPVLGICRGMQFINVFFKGKLIEINNSTSPLIHSPNVRHKIELIDQKLIHLYLKNECITNSYHNKGILENTVGENINPFSLYRDIGLVEGLYHEKYPIAGIQWHPERNKSCTRLDEILINSFIKRELYWKI</sequence>
<dbReference type="InterPro" id="IPR029062">
    <property type="entry name" value="Class_I_gatase-like"/>
</dbReference>
<dbReference type="PANTHER" id="PTHR43235">
    <property type="entry name" value="GLUTAMINE AMIDOTRANSFERASE PB2B2.05-RELATED"/>
    <property type="match status" value="1"/>
</dbReference>
<dbReference type="STRING" id="1798382.A3D77_04360"/>
<dbReference type="InterPro" id="IPR044668">
    <property type="entry name" value="PuuD-like"/>
</dbReference>
<organism evidence="1 2">
    <name type="scientific">Candidatus Gottesmanbacteria bacterium RIFCSPHIGHO2_02_FULL_39_11</name>
    <dbReference type="NCBI Taxonomy" id="1798382"/>
    <lineage>
        <taxon>Bacteria</taxon>
        <taxon>Candidatus Gottesmaniibacteriota</taxon>
    </lineage>
</organism>
<dbReference type="PROSITE" id="PS51273">
    <property type="entry name" value="GATASE_TYPE_1"/>
    <property type="match status" value="1"/>
</dbReference>
<proteinExistence type="predicted"/>
<evidence type="ECO:0000313" key="2">
    <source>
        <dbReference type="Proteomes" id="UP000176923"/>
    </source>
</evidence>
<dbReference type="GO" id="GO:0016811">
    <property type="term" value="F:hydrolase activity, acting on carbon-nitrogen (but not peptide) bonds, in linear amides"/>
    <property type="evidence" value="ECO:0007669"/>
    <property type="project" value="InterPro"/>
</dbReference>
<dbReference type="SUPFAM" id="SSF52317">
    <property type="entry name" value="Class I glutamine amidotransferase-like"/>
    <property type="match status" value="1"/>
</dbReference>
<dbReference type="InterPro" id="IPR011697">
    <property type="entry name" value="Peptidase_C26"/>
</dbReference>
<dbReference type="GO" id="GO:0005829">
    <property type="term" value="C:cytosol"/>
    <property type="evidence" value="ECO:0007669"/>
    <property type="project" value="TreeGrafter"/>
</dbReference>
<reference evidence="1 2" key="1">
    <citation type="journal article" date="2016" name="Nat. Commun.">
        <title>Thousands of microbial genomes shed light on interconnected biogeochemical processes in an aquifer system.</title>
        <authorList>
            <person name="Anantharaman K."/>
            <person name="Brown C.T."/>
            <person name="Hug L.A."/>
            <person name="Sharon I."/>
            <person name="Castelle C.J."/>
            <person name="Probst A.J."/>
            <person name="Thomas B.C."/>
            <person name="Singh A."/>
            <person name="Wilkins M.J."/>
            <person name="Karaoz U."/>
            <person name="Brodie E.L."/>
            <person name="Williams K.H."/>
            <person name="Hubbard S.S."/>
            <person name="Banfield J.F."/>
        </authorList>
    </citation>
    <scope>NUCLEOTIDE SEQUENCE [LARGE SCALE GENOMIC DNA]</scope>
</reference>